<dbReference type="InterPro" id="IPR037873">
    <property type="entry name" value="BamE-like"/>
</dbReference>
<evidence type="ECO:0000259" key="6">
    <source>
        <dbReference type="Pfam" id="PF04355"/>
    </source>
</evidence>
<evidence type="ECO:0000256" key="2">
    <source>
        <dbReference type="ARBA" id="ARBA00023136"/>
    </source>
</evidence>
<comment type="function">
    <text evidence="4">Part of the outer membrane protein assembly complex, which is involved in assembly and insertion of beta-barrel proteins into the outer membrane.</text>
</comment>
<dbReference type="PANTHER" id="PTHR37482:SF1">
    <property type="entry name" value="OUTER MEMBRANE PROTEIN ASSEMBLY FACTOR BAME"/>
    <property type="match status" value="1"/>
</dbReference>
<dbReference type="GO" id="GO:0030674">
    <property type="term" value="F:protein-macromolecule adaptor activity"/>
    <property type="evidence" value="ECO:0007669"/>
    <property type="project" value="TreeGrafter"/>
</dbReference>
<keyword evidence="2 4" id="KW-0472">Membrane</keyword>
<evidence type="ECO:0000256" key="4">
    <source>
        <dbReference type="HAMAP-Rule" id="MF_00925"/>
    </source>
</evidence>
<comment type="subunit">
    <text evidence="4">Part of the Bam complex.</text>
</comment>
<dbReference type="EMBL" id="AP018558">
    <property type="protein sequence ID" value="BBD77457.1"/>
    <property type="molecule type" value="Genomic_DNA"/>
</dbReference>
<evidence type="ECO:0000313" key="8">
    <source>
        <dbReference type="Proteomes" id="UP000262004"/>
    </source>
</evidence>
<dbReference type="PANTHER" id="PTHR37482">
    <property type="entry name" value="OUTER MEMBRANE PROTEIN ASSEMBLY FACTOR BAME"/>
    <property type="match status" value="1"/>
</dbReference>
<dbReference type="HAMAP" id="MF_00925">
    <property type="entry name" value="OM_assembly_BamE"/>
    <property type="match status" value="1"/>
</dbReference>
<accession>A0A2Z6DY93</accession>
<dbReference type="PROSITE" id="PS51257">
    <property type="entry name" value="PROKAR_LIPOPROTEIN"/>
    <property type="match status" value="1"/>
</dbReference>
<dbReference type="RefSeq" id="WP_119335193.1">
    <property type="nucleotide sequence ID" value="NZ_AP018558.1"/>
</dbReference>
<evidence type="ECO:0000256" key="5">
    <source>
        <dbReference type="SAM" id="MobiDB-lite"/>
    </source>
</evidence>
<dbReference type="Proteomes" id="UP000262004">
    <property type="component" value="Chromosome"/>
</dbReference>
<organism evidence="7 8">
    <name type="scientific">Hydrogenophilus thermoluteolus</name>
    <name type="common">Pseudomonas hydrogenothermophila</name>
    <dbReference type="NCBI Taxonomy" id="297"/>
    <lineage>
        <taxon>Bacteria</taxon>
        <taxon>Pseudomonadati</taxon>
        <taxon>Pseudomonadota</taxon>
        <taxon>Hydrogenophilia</taxon>
        <taxon>Hydrogenophilales</taxon>
        <taxon>Hydrogenophilaceae</taxon>
        <taxon>Hydrogenophilus</taxon>
    </lineage>
</organism>
<dbReference type="GO" id="GO:1990063">
    <property type="term" value="C:Bam protein complex"/>
    <property type="evidence" value="ECO:0007669"/>
    <property type="project" value="TreeGrafter"/>
</dbReference>
<keyword evidence="4" id="KW-0449">Lipoprotein</keyword>
<evidence type="ECO:0000256" key="1">
    <source>
        <dbReference type="ARBA" id="ARBA00022729"/>
    </source>
</evidence>
<sequence>MRRESPFRRTKKRLLTAELAGVGVVFALTGCALEQGSAFDRVAAIASPYSAPVRQGNWVEPEAARQLRKGMPQETVRLLLGAPLLVDPFRNDRWDYLYRYDDKRGHVEMRRLTLFFENGVLVRVEGDVVPANEAAAGSQSESRPRWQTVEIPAEQKE</sequence>
<evidence type="ECO:0000256" key="3">
    <source>
        <dbReference type="ARBA" id="ARBA00023237"/>
    </source>
</evidence>
<keyword evidence="4" id="KW-0564">Palmitate</keyword>
<dbReference type="OrthoDB" id="9808250at2"/>
<dbReference type="GO" id="GO:0043165">
    <property type="term" value="P:Gram-negative-bacterium-type cell outer membrane assembly"/>
    <property type="evidence" value="ECO:0007669"/>
    <property type="project" value="UniProtKB-UniRule"/>
</dbReference>
<gene>
    <name evidence="4" type="primary">bamE</name>
    <name evidence="7" type="ORF">HPTL_1193</name>
</gene>
<dbReference type="InterPro" id="IPR007450">
    <property type="entry name" value="BamE_dom"/>
</dbReference>
<dbReference type="GO" id="GO:0051205">
    <property type="term" value="P:protein insertion into membrane"/>
    <property type="evidence" value="ECO:0007669"/>
    <property type="project" value="UniProtKB-UniRule"/>
</dbReference>
<feature type="region of interest" description="Disordered" evidence="5">
    <location>
        <begin position="133"/>
        <end position="157"/>
    </location>
</feature>
<feature type="domain" description="Outer membrane protein assembly factor BamE" evidence="6">
    <location>
        <begin position="56"/>
        <end position="125"/>
    </location>
</feature>
<proteinExistence type="inferred from homology"/>
<keyword evidence="3 4" id="KW-0998">Cell outer membrane</keyword>
<name>A0A2Z6DY93_HYDTE</name>
<evidence type="ECO:0000313" key="7">
    <source>
        <dbReference type="EMBL" id="BBD77457.1"/>
    </source>
</evidence>
<reference evidence="7 8" key="1">
    <citation type="submission" date="2018-04" db="EMBL/GenBank/DDBJ databases">
        <title>Complete genome sequence of Hydrogenophilus thermoluteolus TH-1.</title>
        <authorList>
            <person name="Arai H."/>
        </authorList>
    </citation>
    <scope>NUCLEOTIDE SEQUENCE [LARGE SCALE GENOMIC DNA]</scope>
    <source>
        <strain evidence="7 8">TH-1</strain>
    </source>
</reference>
<comment type="similarity">
    <text evidence="4">Belongs to the BamE family.</text>
</comment>
<dbReference type="Pfam" id="PF04355">
    <property type="entry name" value="BamE"/>
    <property type="match status" value="1"/>
</dbReference>
<keyword evidence="1 4" id="KW-0732">Signal</keyword>
<dbReference type="Gene3D" id="3.30.1450.10">
    <property type="match status" value="1"/>
</dbReference>
<keyword evidence="8" id="KW-1185">Reference proteome</keyword>
<comment type="subcellular location">
    <subcellularLocation>
        <location evidence="4">Cell outer membrane</location>
        <topology evidence="4">Lipid-anchor</topology>
    </subcellularLocation>
</comment>
<dbReference type="AlphaFoldDB" id="A0A2Z6DY93"/>
<protein>
    <recommendedName>
        <fullName evidence="4">Outer membrane protein assembly factor BamE</fullName>
    </recommendedName>
</protein>
<dbReference type="InterPro" id="IPR026592">
    <property type="entry name" value="BamE"/>
</dbReference>
<dbReference type="KEGG" id="htl:HPTL_1193"/>